<proteinExistence type="inferred from homology"/>
<keyword evidence="5" id="KW-1185">Reference proteome</keyword>
<evidence type="ECO:0000256" key="3">
    <source>
        <dbReference type="HAMAP-Rule" id="MF_01385"/>
    </source>
</evidence>
<dbReference type="AlphaFoldDB" id="A0A4R6QPC4"/>
<dbReference type="Pfam" id="PF01730">
    <property type="entry name" value="UreF"/>
    <property type="match status" value="1"/>
</dbReference>
<name>A0A4R6QPC4_9BURK</name>
<comment type="function">
    <text evidence="3">Required for maturation of urease via the functional incorporation of the urease nickel metallocenter.</text>
</comment>
<comment type="similarity">
    <text evidence="3">Belongs to the UreF family.</text>
</comment>
<dbReference type="EMBL" id="SNXS01000003">
    <property type="protein sequence ID" value="TDP71034.1"/>
    <property type="molecule type" value="Genomic_DNA"/>
</dbReference>
<comment type="subunit">
    <text evidence="3">UreD, UreF and UreG form a complex that acts as a GTP-hydrolysis-dependent molecular chaperone, activating the urease apoprotein by helping to assemble the nickel containing metallocenter of UreC. The UreE protein probably delivers the nickel.</text>
</comment>
<comment type="caution">
    <text evidence="4">The sequence shown here is derived from an EMBL/GenBank/DDBJ whole genome shotgun (WGS) entry which is preliminary data.</text>
</comment>
<evidence type="ECO:0000256" key="2">
    <source>
        <dbReference type="ARBA" id="ARBA00023186"/>
    </source>
</evidence>
<comment type="subcellular location">
    <subcellularLocation>
        <location evidence="3">Cytoplasm</location>
    </subcellularLocation>
</comment>
<dbReference type="GO" id="GO:0005737">
    <property type="term" value="C:cytoplasm"/>
    <property type="evidence" value="ECO:0007669"/>
    <property type="project" value="UniProtKB-SubCell"/>
</dbReference>
<dbReference type="RefSeq" id="WP_133700843.1">
    <property type="nucleotide sequence ID" value="NZ_SNXS01000003.1"/>
</dbReference>
<dbReference type="PANTHER" id="PTHR33620">
    <property type="entry name" value="UREASE ACCESSORY PROTEIN F"/>
    <property type="match status" value="1"/>
</dbReference>
<keyword evidence="3" id="KW-0963">Cytoplasm</keyword>
<dbReference type="InterPro" id="IPR038277">
    <property type="entry name" value="UreF_sf"/>
</dbReference>
<dbReference type="PANTHER" id="PTHR33620:SF1">
    <property type="entry name" value="UREASE ACCESSORY PROTEIN F"/>
    <property type="match status" value="1"/>
</dbReference>
<keyword evidence="1 3" id="KW-0996">Nickel insertion</keyword>
<reference evidence="4 5" key="1">
    <citation type="submission" date="2019-03" db="EMBL/GenBank/DDBJ databases">
        <title>Genomic Encyclopedia of Type Strains, Phase IV (KMG-IV): sequencing the most valuable type-strain genomes for metagenomic binning, comparative biology and taxonomic classification.</title>
        <authorList>
            <person name="Goeker M."/>
        </authorList>
    </citation>
    <scope>NUCLEOTIDE SEQUENCE [LARGE SCALE GENOMIC DNA]</scope>
    <source>
        <strain evidence="4 5">DSM 16998</strain>
    </source>
</reference>
<dbReference type="Gene3D" id="1.10.4190.10">
    <property type="entry name" value="Urease accessory protein UreF"/>
    <property type="match status" value="1"/>
</dbReference>
<dbReference type="HAMAP" id="MF_01385">
    <property type="entry name" value="UreF"/>
    <property type="match status" value="1"/>
</dbReference>
<dbReference type="InterPro" id="IPR002639">
    <property type="entry name" value="UreF"/>
</dbReference>
<keyword evidence="2 3" id="KW-0143">Chaperone</keyword>
<dbReference type="PIRSF" id="PIRSF009467">
    <property type="entry name" value="Ureas_acces_UreF"/>
    <property type="match status" value="1"/>
</dbReference>
<organism evidence="4 5">
    <name type="scientific">Roseateles toxinivorans</name>
    <dbReference type="NCBI Taxonomy" id="270368"/>
    <lineage>
        <taxon>Bacteria</taxon>
        <taxon>Pseudomonadati</taxon>
        <taxon>Pseudomonadota</taxon>
        <taxon>Betaproteobacteria</taxon>
        <taxon>Burkholderiales</taxon>
        <taxon>Sphaerotilaceae</taxon>
        <taxon>Roseateles</taxon>
    </lineage>
</organism>
<dbReference type="Proteomes" id="UP000295361">
    <property type="component" value="Unassembled WGS sequence"/>
</dbReference>
<dbReference type="GO" id="GO:0016151">
    <property type="term" value="F:nickel cation binding"/>
    <property type="evidence" value="ECO:0007669"/>
    <property type="project" value="UniProtKB-UniRule"/>
</dbReference>
<evidence type="ECO:0000313" key="5">
    <source>
        <dbReference type="Proteomes" id="UP000295361"/>
    </source>
</evidence>
<accession>A0A4R6QPC4</accession>
<dbReference type="InParanoid" id="A0A4R6QPC4"/>
<gene>
    <name evidence="3" type="primary">ureF</name>
    <name evidence="4" type="ORF">DES47_10312</name>
</gene>
<sequence length="232" mass="25556">MLPLTLPPARLLQLMWLASPALPVGGFSYSEGLEAACESRLVTNEVEARAWLTDQLQLSLARFDLPLTAMAVEAWAMPDAARLQELNDWMLHTRESAEFRRQTEQTGRSLAEWLKLRLDADDARLLMLQALQPAPTWPLAFGLAASVVGAPPREALLALAFSWAENQVQAAIKAVPLGQSAGQRILMSLSLAITDAVERALTLPPEQMQAFTPMLAILSAQHEAQYSRIFRS</sequence>
<protein>
    <recommendedName>
        <fullName evidence="3">Urease accessory protein UreF</fullName>
    </recommendedName>
</protein>
<evidence type="ECO:0000256" key="1">
    <source>
        <dbReference type="ARBA" id="ARBA00022988"/>
    </source>
</evidence>
<dbReference type="OrthoDB" id="9798772at2"/>
<evidence type="ECO:0000313" key="4">
    <source>
        <dbReference type="EMBL" id="TDP71034.1"/>
    </source>
</evidence>